<protein>
    <submittedName>
        <fullName evidence="1">Uncharacterized protein</fullName>
    </submittedName>
</protein>
<dbReference type="Proteomes" id="UP001302429">
    <property type="component" value="Chromosome"/>
</dbReference>
<gene>
    <name evidence="1" type="ORF">RB602_01170</name>
</gene>
<proteinExistence type="predicted"/>
<dbReference type="EMBL" id="CP136594">
    <property type="protein sequence ID" value="WOE75356.1"/>
    <property type="molecule type" value="Genomic_DNA"/>
</dbReference>
<organism evidence="1 2">
    <name type="scientific">Alterisphingorhabdus coralli</name>
    <dbReference type="NCBI Taxonomy" id="3071408"/>
    <lineage>
        <taxon>Bacteria</taxon>
        <taxon>Pseudomonadati</taxon>
        <taxon>Pseudomonadota</taxon>
        <taxon>Alphaproteobacteria</taxon>
        <taxon>Sphingomonadales</taxon>
        <taxon>Sphingomonadaceae</taxon>
        <taxon>Alterisphingorhabdus (ex Yan et al. 2024)</taxon>
    </lineage>
</organism>
<evidence type="ECO:0000313" key="2">
    <source>
        <dbReference type="Proteomes" id="UP001302429"/>
    </source>
</evidence>
<dbReference type="AlphaFoldDB" id="A0AA97F6Z8"/>
<sequence length="296" mass="31443">MQNLFYALTFERTLDRYSQADTTEVDVTAKVDPAGRTAQLLSAFFGLDEGLPRIADWAVCDGAGGKDGMPVIFSHEVGLNTLEPGDFAIKRRSGKLGEVTCLTLAPADDPGELRTVLLAGQFGSESDPPVSVEITGDIISLDQSVTFKGAQVAVTPLEDGPSLVLAEKVPQGQWELGKAATGIPFGGGSGCPEGTAQVLRVTWEGGITKPDGNAADDQERKLYRVTIRQEDGSEETIAPMHLADTGDGDNNHKLCLDRTEPVKSIAFPAGGFTDPRGDLNPPTYIGVSQRLIDKQS</sequence>
<name>A0AA97F6Z8_9SPHN</name>
<dbReference type="RefSeq" id="WP_317082187.1">
    <property type="nucleotide sequence ID" value="NZ_CP136594.1"/>
</dbReference>
<reference evidence="1 2" key="1">
    <citation type="submission" date="2023-10" db="EMBL/GenBank/DDBJ databases">
        <title>Complete genome sequence of a Sphingomonadaceae bacterium.</title>
        <authorList>
            <person name="Yan C."/>
        </authorList>
    </citation>
    <scope>NUCLEOTIDE SEQUENCE [LARGE SCALE GENOMIC DNA]</scope>
    <source>
        <strain evidence="1 2">SCSIO 66989</strain>
    </source>
</reference>
<dbReference type="KEGG" id="acoa:RB602_01170"/>
<keyword evidence="2" id="KW-1185">Reference proteome</keyword>
<evidence type="ECO:0000313" key="1">
    <source>
        <dbReference type="EMBL" id="WOE75356.1"/>
    </source>
</evidence>
<accession>A0AA97F6Z8</accession>